<keyword evidence="2" id="KW-0238">DNA-binding</keyword>
<sequence>MRTSEIDEMDFEQLWRLYEELSRVLAIKIVAEKHELEKRLAQLVGPEIGVAFAEEAPSHLVRKYPKVAPKYRNPLAPEETWSGRGKRPKWLVKALEGGARLETFKIGSEPET</sequence>
<evidence type="ECO:0000313" key="2">
    <source>
        <dbReference type="EMBL" id="SNB60783.1"/>
    </source>
</evidence>
<organism evidence="2 3">
    <name type="scientific">Rhodoblastus acidophilus</name>
    <name type="common">Rhodopseudomonas acidophila</name>
    <dbReference type="NCBI Taxonomy" id="1074"/>
    <lineage>
        <taxon>Bacteria</taxon>
        <taxon>Pseudomonadati</taxon>
        <taxon>Pseudomonadota</taxon>
        <taxon>Alphaproteobacteria</taxon>
        <taxon>Hyphomicrobiales</taxon>
        <taxon>Rhodoblastaceae</taxon>
        <taxon>Rhodoblastus</taxon>
    </lineage>
</organism>
<accession>A0A212QN15</accession>
<protein>
    <submittedName>
        <fullName evidence="2">DNA-binding protein H-NS</fullName>
    </submittedName>
</protein>
<gene>
    <name evidence="2" type="ORF">SAMN06265338_101916</name>
</gene>
<dbReference type="AlphaFoldDB" id="A0A212QN15"/>
<dbReference type="EMBL" id="FYDG01000001">
    <property type="protein sequence ID" value="SNB60783.1"/>
    <property type="molecule type" value="Genomic_DNA"/>
</dbReference>
<reference evidence="3" key="1">
    <citation type="submission" date="2017-06" db="EMBL/GenBank/DDBJ databases">
        <authorList>
            <person name="Varghese N."/>
            <person name="Submissions S."/>
        </authorList>
    </citation>
    <scope>NUCLEOTIDE SEQUENCE [LARGE SCALE GENOMIC DNA]</scope>
    <source>
        <strain evidence="3">DSM 137</strain>
    </source>
</reference>
<dbReference type="SMART" id="SM00528">
    <property type="entry name" value="HNS"/>
    <property type="match status" value="1"/>
</dbReference>
<dbReference type="OrthoDB" id="5297879at2"/>
<dbReference type="SUPFAM" id="SSF81273">
    <property type="entry name" value="H-NS histone-like proteins"/>
    <property type="match status" value="1"/>
</dbReference>
<evidence type="ECO:0000259" key="1">
    <source>
        <dbReference type="SMART" id="SM00528"/>
    </source>
</evidence>
<name>A0A212QN15_RHOAC</name>
<proteinExistence type="predicted"/>
<dbReference type="Pfam" id="PF00816">
    <property type="entry name" value="Histone_HNS"/>
    <property type="match status" value="1"/>
</dbReference>
<dbReference type="InterPro" id="IPR037150">
    <property type="entry name" value="H-NS_C_dom_sf"/>
</dbReference>
<dbReference type="RefSeq" id="WP_088519329.1">
    <property type="nucleotide sequence ID" value="NZ_FYDG01000001.1"/>
</dbReference>
<feature type="domain" description="DNA-binding protein H-NS-like C-terminal" evidence="1">
    <location>
        <begin position="61"/>
        <end position="106"/>
    </location>
</feature>
<dbReference type="InterPro" id="IPR027444">
    <property type="entry name" value="H-NS_C_dom"/>
</dbReference>
<dbReference type="Gene3D" id="4.10.430.10">
    <property type="entry name" value="Histone-like protein H-NS, C-terminal domain"/>
    <property type="match status" value="1"/>
</dbReference>
<dbReference type="GO" id="GO:0003677">
    <property type="term" value="F:DNA binding"/>
    <property type="evidence" value="ECO:0007669"/>
    <property type="project" value="UniProtKB-KW"/>
</dbReference>
<dbReference type="Proteomes" id="UP000198418">
    <property type="component" value="Unassembled WGS sequence"/>
</dbReference>
<keyword evidence="3" id="KW-1185">Reference proteome</keyword>
<evidence type="ECO:0000313" key="3">
    <source>
        <dbReference type="Proteomes" id="UP000198418"/>
    </source>
</evidence>